<feature type="region of interest" description="Disordered" evidence="1">
    <location>
        <begin position="1"/>
        <end position="20"/>
    </location>
</feature>
<evidence type="ECO:0000256" key="2">
    <source>
        <dbReference type="SAM" id="Phobius"/>
    </source>
</evidence>
<sequence>MGANGGRPAGLGLGRVGSAGRRRTGSAGLLVVLVVLLAGCVTVPTTGRIERLEGQQQSCQNCVNVEVAPPAPGDDPQQVVDGFLRANGQYQPTYSVARQYLTRESAQSWKPEAGVTVYDGTTVLDADEVTLGGRVVGKVAGDRAYTASDTTLAQRFTLVKQDGEWRIDKPPDGLLVADYAFAQFYSSYDLFFVADGRPSNQPGAVQSPVLVPDPVYLPKFRSADQVASALVKALVSGPTSWLAPSVTTAIPPGTTLSVDSVTITDGVASVSLSDTVLSLPDTQRSLLAAQIVHTLNEAVAIRGVALSVNQQGFRVPESDPTTLVVPTTSIPTQLDPVSPNAGNQLYVVREGKVALADAATGDLRPFAGDLGPDPVRSLAVSVTDTDLAAVTRGGTTLVSTTTAAAGARARTVLSGVEGLVRPQFTRFGELWALGRQDGKQQLWRIVDGKAQRVSAPELEGREITAFRFAPDGVRIAFVEKDGSSSRLAVARVNRGDRVDIQGLRELDTTQTETPQLKHIRDVGWIDATHLLVLGSATAKDTAGPYAVSEDASTITDQGEALSWDPVEVAVLLRTQSAIVRSSNSQTWRDQGTTWAPFIGDVQAVAYPG</sequence>
<dbReference type="InterPro" id="IPR015943">
    <property type="entry name" value="WD40/YVTN_repeat-like_dom_sf"/>
</dbReference>
<dbReference type="SMART" id="SM00909">
    <property type="entry name" value="Germane"/>
    <property type="match status" value="1"/>
</dbReference>
<dbReference type="Pfam" id="PF10646">
    <property type="entry name" value="Germane"/>
    <property type="match status" value="1"/>
</dbReference>
<dbReference type="Gene3D" id="2.130.10.10">
    <property type="entry name" value="YVTN repeat-like/Quinoprotein amine dehydrogenase"/>
    <property type="match status" value="1"/>
</dbReference>
<keyword evidence="2" id="KW-1133">Transmembrane helix</keyword>
<gene>
    <name evidence="4" type="ORF">GCM10022197_10520</name>
</gene>
<evidence type="ECO:0000313" key="5">
    <source>
        <dbReference type="Proteomes" id="UP001500767"/>
    </source>
</evidence>
<dbReference type="Proteomes" id="UP001500767">
    <property type="component" value="Unassembled WGS sequence"/>
</dbReference>
<dbReference type="InterPro" id="IPR059026">
    <property type="entry name" value="LpqB_N"/>
</dbReference>
<keyword evidence="5" id="KW-1185">Reference proteome</keyword>
<evidence type="ECO:0000259" key="3">
    <source>
        <dbReference type="SMART" id="SM00909"/>
    </source>
</evidence>
<dbReference type="SUPFAM" id="SSF82171">
    <property type="entry name" value="DPP6 N-terminal domain-like"/>
    <property type="match status" value="1"/>
</dbReference>
<feature type="compositionally biased region" description="Gly residues" evidence="1">
    <location>
        <begin position="1"/>
        <end position="17"/>
    </location>
</feature>
<feature type="transmembrane region" description="Helical" evidence="2">
    <location>
        <begin position="27"/>
        <end position="47"/>
    </location>
</feature>
<dbReference type="RefSeq" id="WP_344741920.1">
    <property type="nucleotide sequence ID" value="NZ_BAAAYR010000001.1"/>
</dbReference>
<comment type="caution">
    <text evidence="4">The sequence shown here is derived from an EMBL/GenBank/DDBJ whole genome shotgun (WGS) entry which is preliminary data.</text>
</comment>
<dbReference type="Pfam" id="PF25976">
    <property type="entry name" value="LpqB_N"/>
    <property type="match status" value="1"/>
</dbReference>
<keyword evidence="2" id="KW-0472">Membrane</keyword>
<keyword evidence="2" id="KW-0812">Transmembrane</keyword>
<protein>
    <submittedName>
        <fullName evidence="4">LpqB family beta-propeller domain-containing protein</fullName>
    </submittedName>
</protein>
<organism evidence="4 5">
    <name type="scientific">Microlunatus spumicola</name>
    <dbReference type="NCBI Taxonomy" id="81499"/>
    <lineage>
        <taxon>Bacteria</taxon>
        <taxon>Bacillati</taxon>
        <taxon>Actinomycetota</taxon>
        <taxon>Actinomycetes</taxon>
        <taxon>Propionibacteriales</taxon>
        <taxon>Propionibacteriaceae</taxon>
        <taxon>Microlunatus</taxon>
    </lineage>
</organism>
<feature type="domain" description="GerMN" evidence="3">
    <location>
        <begin position="227"/>
        <end position="317"/>
    </location>
</feature>
<proteinExistence type="predicted"/>
<reference evidence="5" key="1">
    <citation type="journal article" date="2019" name="Int. J. Syst. Evol. Microbiol.">
        <title>The Global Catalogue of Microorganisms (GCM) 10K type strain sequencing project: providing services to taxonomists for standard genome sequencing and annotation.</title>
        <authorList>
            <consortium name="The Broad Institute Genomics Platform"/>
            <consortium name="The Broad Institute Genome Sequencing Center for Infectious Disease"/>
            <person name="Wu L."/>
            <person name="Ma J."/>
        </authorList>
    </citation>
    <scope>NUCLEOTIDE SEQUENCE [LARGE SCALE GENOMIC DNA]</scope>
    <source>
        <strain evidence="5">JCM 16540</strain>
    </source>
</reference>
<accession>A0ABP6WXB0</accession>
<dbReference type="InterPro" id="IPR019606">
    <property type="entry name" value="GerMN"/>
</dbReference>
<name>A0ABP6WXB0_9ACTN</name>
<evidence type="ECO:0000313" key="4">
    <source>
        <dbReference type="EMBL" id="GAA3557197.1"/>
    </source>
</evidence>
<dbReference type="EMBL" id="BAAAYR010000001">
    <property type="protein sequence ID" value="GAA3557197.1"/>
    <property type="molecule type" value="Genomic_DNA"/>
</dbReference>
<evidence type="ECO:0000256" key="1">
    <source>
        <dbReference type="SAM" id="MobiDB-lite"/>
    </source>
</evidence>